<organism evidence="8 10">
    <name type="scientific">Orrella dioscoreae</name>
    <dbReference type="NCBI Taxonomy" id="1851544"/>
    <lineage>
        <taxon>Bacteria</taxon>
        <taxon>Pseudomonadati</taxon>
        <taxon>Pseudomonadota</taxon>
        <taxon>Betaproteobacteria</taxon>
        <taxon>Burkholderiales</taxon>
        <taxon>Alcaligenaceae</taxon>
        <taxon>Orrella</taxon>
    </lineage>
</organism>
<dbReference type="GO" id="GO:0009228">
    <property type="term" value="P:thiamine biosynthetic process"/>
    <property type="evidence" value="ECO:0007669"/>
    <property type="project" value="InterPro"/>
</dbReference>
<dbReference type="NCBIfam" id="TIGR00097">
    <property type="entry name" value="HMP-P_kinase"/>
    <property type="match status" value="1"/>
</dbReference>
<dbReference type="FunFam" id="3.40.1190.20:FF:000003">
    <property type="entry name" value="Phosphomethylpyrimidine kinase ThiD"/>
    <property type="match status" value="1"/>
</dbReference>
<evidence type="ECO:0000256" key="4">
    <source>
        <dbReference type="ARBA" id="ARBA00022741"/>
    </source>
</evidence>
<gene>
    <name evidence="8" type="ORF">ODI_03514</name>
    <name evidence="9" type="ORF">ODI_R0572</name>
</gene>
<reference evidence="9 10" key="2">
    <citation type="submission" date="2017-08" db="EMBL/GenBank/DDBJ databases">
        <authorList>
            <person name="de Groot N.N."/>
        </authorList>
    </citation>
    <scope>NUCLEOTIDE SEQUENCE [LARGE SCALE GENOMIC DNA]</scope>
    <source>
        <strain evidence="9">Orrdi1</strain>
    </source>
</reference>
<protein>
    <recommendedName>
        <fullName evidence="2">hydroxymethylpyrimidine kinase</fullName>
        <ecNumber evidence="2">2.7.1.49</ecNumber>
    </recommendedName>
</protein>
<dbReference type="PANTHER" id="PTHR20858">
    <property type="entry name" value="PHOSPHOMETHYLPYRIMIDINE KINASE"/>
    <property type="match status" value="1"/>
</dbReference>
<evidence type="ECO:0000256" key="1">
    <source>
        <dbReference type="ARBA" id="ARBA00004948"/>
    </source>
</evidence>
<evidence type="ECO:0000256" key="5">
    <source>
        <dbReference type="ARBA" id="ARBA00022777"/>
    </source>
</evidence>
<dbReference type="EMBL" id="FLRC01000021">
    <property type="protein sequence ID" value="SBT25586.1"/>
    <property type="molecule type" value="Genomic_DNA"/>
</dbReference>
<dbReference type="CDD" id="cd01169">
    <property type="entry name" value="HMPP_kinase"/>
    <property type="match status" value="1"/>
</dbReference>
<evidence type="ECO:0000256" key="6">
    <source>
        <dbReference type="ARBA" id="ARBA00022840"/>
    </source>
</evidence>
<dbReference type="Gene3D" id="3.40.1190.20">
    <property type="match status" value="1"/>
</dbReference>
<reference evidence="8 10" key="1">
    <citation type="submission" date="2016-06" db="EMBL/GenBank/DDBJ databases">
        <authorList>
            <person name="Kjaerup R.B."/>
            <person name="Dalgaard T.S."/>
            <person name="Juul-Madsen H.R."/>
        </authorList>
    </citation>
    <scope>NUCLEOTIDE SEQUENCE [LARGE SCALE GENOMIC DNA]</scope>
    <source>
        <strain evidence="8">Orrdi1</strain>
    </source>
</reference>
<dbReference type="PANTHER" id="PTHR20858:SF17">
    <property type="entry name" value="HYDROXYMETHYLPYRIMIDINE_PHOSPHOMETHYLPYRIMIDINE KINASE THI20-RELATED"/>
    <property type="match status" value="1"/>
</dbReference>
<dbReference type="RefSeq" id="WP_067753826.1">
    <property type="nucleotide sequence ID" value="NZ_LT907988.1"/>
</dbReference>
<keyword evidence="5 8" id="KW-0418">Kinase</keyword>
<dbReference type="GO" id="GO:0008972">
    <property type="term" value="F:phosphomethylpyrimidine kinase activity"/>
    <property type="evidence" value="ECO:0007669"/>
    <property type="project" value="InterPro"/>
</dbReference>
<sequence length="282" mass="29791">MASASRARAQGAPIPNALTIAGVDPSGGAGILADVKAMSALGAYGCAVIAALTAQNTQGVSHISPVPPAFVGAQIDTLFADVRIDAVKIGMLGQRPVTEVVAEKLARYRPAHVVLDPVMVAKSGDLLLENDAVGALREALLPQATLLTPNLPEAGVLLGERAVETVKEMRRVAEKLRERMAYSGHRWVMLKGGHLPGQDTVDLLHDGDRMIELPGLRVETRNTHGTGCTLSAALAALLPQTGDVPEAARRAKAYLTEAIRHADLLQVGSGHGPVHHFHGWWR</sequence>
<dbReference type="Pfam" id="PF08543">
    <property type="entry name" value="Phos_pyr_kin"/>
    <property type="match status" value="1"/>
</dbReference>
<keyword evidence="3 8" id="KW-0808">Transferase</keyword>
<dbReference type="SUPFAM" id="SSF53613">
    <property type="entry name" value="Ribokinase-like"/>
    <property type="match status" value="1"/>
</dbReference>
<evidence type="ECO:0000256" key="3">
    <source>
        <dbReference type="ARBA" id="ARBA00022679"/>
    </source>
</evidence>
<evidence type="ECO:0000256" key="2">
    <source>
        <dbReference type="ARBA" id="ARBA00012135"/>
    </source>
</evidence>
<dbReference type="OrthoDB" id="9810880at2"/>
<dbReference type="InterPro" id="IPR013749">
    <property type="entry name" value="PM/HMP-P_kinase-1"/>
</dbReference>
<dbReference type="EC" id="2.7.1.49" evidence="2"/>
<feature type="domain" description="Pyridoxamine kinase/Phosphomethylpyrimidine kinase" evidence="7">
    <location>
        <begin position="24"/>
        <end position="275"/>
    </location>
</feature>
<dbReference type="KEGG" id="odi:ODI_R0572"/>
<comment type="pathway">
    <text evidence="1">Cofactor biosynthesis; thiamine diphosphate biosynthesis.</text>
</comment>
<evidence type="ECO:0000259" key="7">
    <source>
        <dbReference type="Pfam" id="PF08543"/>
    </source>
</evidence>
<accession>A0A1C3K252</accession>
<keyword evidence="4" id="KW-0547">Nucleotide-binding</keyword>
<dbReference type="GO" id="GO:0008902">
    <property type="term" value="F:hydroxymethylpyrimidine kinase activity"/>
    <property type="evidence" value="ECO:0007669"/>
    <property type="project" value="UniProtKB-EC"/>
</dbReference>
<keyword evidence="10" id="KW-1185">Reference proteome</keyword>
<dbReference type="GO" id="GO:0005829">
    <property type="term" value="C:cytosol"/>
    <property type="evidence" value="ECO:0007669"/>
    <property type="project" value="TreeGrafter"/>
</dbReference>
<dbReference type="GO" id="GO:0005524">
    <property type="term" value="F:ATP binding"/>
    <property type="evidence" value="ECO:0007669"/>
    <property type="project" value="UniProtKB-KW"/>
</dbReference>
<evidence type="ECO:0000313" key="9">
    <source>
        <dbReference type="EMBL" id="SOE46975.1"/>
    </source>
</evidence>
<dbReference type="EMBL" id="LT907988">
    <property type="protein sequence ID" value="SOE46975.1"/>
    <property type="molecule type" value="Genomic_DNA"/>
</dbReference>
<dbReference type="InterPro" id="IPR004399">
    <property type="entry name" value="HMP/HMP-P_kinase_dom"/>
</dbReference>
<evidence type="ECO:0000313" key="10">
    <source>
        <dbReference type="Proteomes" id="UP000078558"/>
    </source>
</evidence>
<dbReference type="GO" id="GO:0009229">
    <property type="term" value="P:thiamine diphosphate biosynthetic process"/>
    <property type="evidence" value="ECO:0007669"/>
    <property type="project" value="UniProtKB-UniPathway"/>
</dbReference>
<dbReference type="InterPro" id="IPR029056">
    <property type="entry name" value="Ribokinase-like"/>
</dbReference>
<keyword evidence="6" id="KW-0067">ATP-binding</keyword>
<proteinExistence type="predicted"/>
<dbReference type="STRING" id="1851544.ODI_03514"/>
<dbReference type="AlphaFoldDB" id="A0A1C3K252"/>
<name>A0A1C3K252_9BURK</name>
<evidence type="ECO:0000313" key="8">
    <source>
        <dbReference type="EMBL" id="SBT25586.1"/>
    </source>
</evidence>
<dbReference type="Proteomes" id="UP000078558">
    <property type="component" value="Chromosome I"/>
</dbReference>
<dbReference type="UniPathway" id="UPA00060">
    <property type="reaction ID" value="UER00138"/>
</dbReference>